<name>C7DHB1_MICA2</name>
<comment type="similarity">
    <text evidence="1 3">Belongs to the GrpE family.</text>
</comment>
<gene>
    <name evidence="5" type="ORF">UNLARM2_0457</name>
</gene>
<sequence length="200" mass="21870">MAGEEKKEDIAKNNANGKEADSKPGKPEANKETGQEAKAGEAEELRDKLLRLAAEFDNYKKRSRSELERAKNEGKAELVKSLLPIIDEFELAVLVASKSKDENVSKGIAMVFSNLMDALKGFGMQEIPTKGTYDPYRHEIITIMKSDKDGGSILEVVKKGYTFNGIMLRPASVIIAADKSPANPEPEKTSGEGNPAEEQK</sequence>
<dbReference type="InterPro" id="IPR013805">
    <property type="entry name" value="GrpE_CC"/>
</dbReference>
<dbReference type="PRINTS" id="PR00773">
    <property type="entry name" value="GRPEPROTEIN"/>
</dbReference>
<dbReference type="EMBL" id="GG697240">
    <property type="protein sequence ID" value="EET90013.1"/>
    <property type="molecule type" value="Genomic_DNA"/>
</dbReference>
<dbReference type="GO" id="GO:0006457">
    <property type="term" value="P:protein folding"/>
    <property type="evidence" value="ECO:0007669"/>
    <property type="project" value="InterPro"/>
</dbReference>
<dbReference type="Pfam" id="PF01025">
    <property type="entry name" value="GrpE"/>
    <property type="match status" value="1"/>
</dbReference>
<protein>
    <submittedName>
        <fullName evidence="5">GrpE protein</fullName>
    </submittedName>
</protein>
<feature type="region of interest" description="Disordered" evidence="4">
    <location>
        <begin position="177"/>
        <end position="200"/>
    </location>
</feature>
<dbReference type="InterPro" id="IPR000740">
    <property type="entry name" value="GrpE"/>
</dbReference>
<proteinExistence type="inferred from homology"/>
<dbReference type="CDD" id="cd00446">
    <property type="entry name" value="GrpE"/>
    <property type="match status" value="1"/>
</dbReference>
<dbReference type="PANTHER" id="PTHR21237:SF23">
    <property type="entry name" value="GRPE PROTEIN HOMOLOG, MITOCHONDRIAL"/>
    <property type="match status" value="1"/>
</dbReference>
<reference evidence="5 6" key="1">
    <citation type="journal article" date="2009" name="Genome Biol.">
        <title>Community-wide analysis of microbial genome sequence signatures.</title>
        <authorList>
            <person name="Dick G.J."/>
            <person name="Andersson A.F."/>
            <person name="Baker B.J."/>
            <person name="Simmons S.L."/>
            <person name="Thomas B.C."/>
            <person name="Yelton A.P."/>
            <person name="Banfield J.F."/>
        </authorList>
    </citation>
    <scope>NUCLEOTIDE SEQUENCE [LARGE SCALE GENOMIC DNA]</scope>
    <source>
        <strain evidence="5">ARMAN-2</strain>
    </source>
</reference>
<dbReference type="Proteomes" id="UP000332487">
    <property type="component" value="Unassembled WGS sequence"/>
</dbReference>
<dbReference type="Gene3D" id="2.30.22.10">
    <property type="entry name" value="Head domain of nucleotide exchange factor GrpE"/>
    <property type="match status" value="1"/>
</dbReference>
<dbReference type="PANTHER" id="PTHR21237">
    <property type="entry name" value="GRPE PROTEIN"/>
    <property type="match status" value="1"/>
</dbReference>
<evidence type="ECO:0000256" key="1">
    <source>
        <dbReference type="ARBA" id="ARBA00009054"/>
    </source>
</evidence>
<dbReference type="SUPFAM" id="SSF58014">
    <property type="entry name" value="Coiled-coil domain of nucleotide exchange factor GrpE"/>
    <property type="match status" value="1"/>
</dbReference>
<dbReference type="InterPro" id="IPR009012">
    <property type="entry name" value="GrpE_head"/>
</dbReference>
<evidence type="ECO:0000313" key="6">
    <source>
        <dbReference type="Proteomes" id="UP000332487"/>
    </source>
</evidence>
<feature type="compositionally biased region" description="Basic and acidic residues" evidence="4">
    <location>
        <begin position="1"/>
        <end position="11"/>
    </location>
</feature>
<dbReference type="AlphaFoldDB" id="C7DHB1"/>
<organism evidence="5 6">
    <name type="scientific">Candidatus Micrarchaeum acidiphilum ARMAN-2</name>
    <dbReference type="NCBI Taxonomy" id="425595"/>
    <lineage>
        <taxon>Archaea</taxon>
        <taxon>Candidatus Micrarchaeota</taxon>
        <taxon>Candidatus Micrarchaeia</taxon>
        <taxon>Candidatus Micrarchaeales</taxon>
        <taxon>Candidatus Micrarchaeaceae</taxon>
        <taxon>Candidatus Micrarchaeum</taxon>
    </lineage>
</organism>
<keyword evidence="2" id="KW-0143">Chaperone</keyword>
<evidence type="ECO:0000256" key="2">
    <source>
        <dbReference type="ARBA" id="ARBA00023186"/>
    </source>
</evidence>
<evidence type="ECO:0000313" key="5">
    <source>
        <dbReference type="EMBL" id="EET90013.1"/>
    </source>
</evidence>
<dbReference type="GO" id="GO:0000774">
    <property type="term" value="F:adenyl-nucleotide exchange factor activity"/>
    <property type="evidence" value="ECO:0007669"/>
    <property type="project" value="InterPro"/>
</dbReference>
<dbReference type="GO" id="GO:0051087">
    <property type="term" value="F:protein-folding chaperone binding"/>
    <property type="evidence" value="ECO:0007669"/>
    <property type="project" value="InterPro"/>
</dbReference>
<dbReference type="GO" id="GO:0051082">
    <property type="term" value="F:unfolded protein binding"/>
    <property type="evidence" value="ECO:0007669"/>
    <property type="project" value="TreeGrafter"/>
</dbReference>
<feature type="compositionally biased region" description="Basic and acidic residues" evidence="4">
    <location>
        <begin position="18"/>
        <end position="44"/>
    </location>
</feature>
<feature type="region of interest" description="Disordered" evidence="4">
    <location>
        <begin position="1"/>
        <end position="44"/>
    </location>
</feature>
<dbReference type="HAMAP" id="MF_01151">
    <property type="entry name" value="GrpE"/>
    <property type="match status" value="1"/>
</dbReference>
<dbReference type="Gene3D" id="3.90.20.20">
    <property type="match status" value="1"/>
</dbReference>
<evidence type="ECO:0000256" key="3">
    <source>
        <dbReference type="RuleBase" id="RU004478"/>
    </source>
</evidence>
<keyword evidence="6" id="KW-1185">Reference proteome</keyword>
<dbReference type="SUPFAM" id="SSF51064">
    <property type="entry name" value="Head domain of nucleotide exchange factor GrpE"/>
    <property type="match status" value="1"/>
</dbReference>
<dbReference type="GO" id="GO:0042803">
    <property type="term" value="F:protein homodimerization activity"/>
    <property type="evidence" value="ECO:0007669"/>
    <property type="project" value="InterPro"/>
</dbReference>
<evidence type="ECO:0000256" key="4">
    <source>
        <dbReference type="SAM" id="MobiDB-lite"/>
    </source>
</evidence>
<reference evidence="5 6" key="2">
    <citation type="journal article" date="2010" name="Proc. Natl. Acad. Sci. U.S.A.">
        <title>Enigmatic, ultrasmall, uncultivated Archaea.</title>
        <authorList>
            <person name="Baker B.J."/>
            <person name="Comolli L.R."/>
            <person name="Dick G.J."/>
            <person name="Hauser L.J."/>
            <person name="Hyatt D."/>
            <person name="Dill B.D."/>
            <person name="Land M.L."/>
            <person name="Verberkmoes N.C."/>
            <person name="Hettich R.L."/>
            <person name="Banfield J.F."/>
        </authorList>
    </citation>
    <scope>NUCLEOTIDE SEQUENCE [LARGE SCALE GENOMIC DNA]</scope>
    <source>
        <strain evidence="5">ARMAN-2</strain>
    </source>
</reference>
<accession>C7DHB1</accession>